<comment type="caution">
    <text evidence="1">The sequence shown here is derived from an EMBL/GenBank/DDBJ whole genome shotgun (WGS) entry which is preliminary data.</text>
</comment>
<keyword evidence="2" id="KW-1185">Reference proteome</keyword>
<sequence length="127" mass="14699">MASLTGITFQVRVTDFEEGIRWYRLLFNRKPDFIPHEDFAEWEMVEGTWLQVAKGKPAEGSGPLRLGVENIKKERSRLMDQLNLELEAVNTREGVPAAWLSFEDPYGNRLGLFQDLEKRPFREGEQG</sequence>
<gene>
    <name evidence="1" type="ORF">ACFQ2J_15220</name>
</gene>
<evidence type="ECO:0000313" key="2">
    <source>
        <dbReference type="Proteomes" id="UP001596990"/>
    </source>
</evidence>
<dbReference type="Proteomes" id="UP001596990">
    <property type="component" value="Unassembled WGS sequence"/>
</dbReference>
<dbReference type="SUPFAM" id="SSF54593">
    <property type="entry name" value="Glyoxalase/Bleomycin resistance protein/Dihydroxybiphenyl dioxygenase"/>
    <property type="match status" value="1"/>
</dbReference>
<protein>
    <submittedName>
        <fullName evidence="1">VOC family protein</fullName>
    </submittedName>
</protein>
<dbReference type="EMBL" id="JBHTKL010000005">
    <property type="protein sequence ID" value="MFD1020538.1"/>
    <property type="molecule type" value="Genomic_DNA"/>
</dbReference>
<organism evidence="1 2">
    <name type="scientific">Thalassobacillus hwangdonensis</name>
    <dbReference type="NCBI Taxonomy" id="546108"/>
    <lineage>
        <taxon>Bacteria</taxon>
        <taxon>Bacillati</taxon>
        <taxon>Bacillota</taxon>
        <taxon>Bacilli</taxon>
        <taxon>Bacillales</taxon>
        <taxon>Bacillaceae</taxon>
        <taxon>Thalassobacillus</taxon>
    </lineage>
</organism>
<reference evidence="2" key="1">
    <citation type="journal article" date="2019" name="Int. J. Syst. Evol. Microbiol.">
        <title>The Global Catalogue of Microorganisms (GCM) 10K type strain sequencing project: providing services to taxonomists for standard genome sequencing and annotation.</title>
        <authorList>
            <consortium name="The Broad Institute Genomics Platform"/>
            <consortium name="The Broad Institute Genome Sequencing Center for Infectious Disease"/>
            <person name="Wu L."/>
            <person name="Ma J."/>
        </authorList>
    </citation>
    <scope>NUCLEOTIDE SEQUENCE [LARGE SCALE GENOMIC DNA]</scope>
    <source>
        <strain evidence="2">CCUG 56607</strain>
    </source>
</reference>
<evidence type="ECO:0000313" key="1">
    <source>
        <dbReference type="EMBL" id="MFD1020538.1"/>
    </source>
</evidence>
<name>A0ABW3L608_9BACI</name>
<dbReference type="InterPro" id="IPR029068">
    <property type="entry name" value="Glyas_Bleomycin-R_OHBP_Dase"/>
</dbReference>
<proteinExistence type="predicted"/>
<accession>A0ABW3L608</accession>
<dbReference type="Gene3D" id="3.10.180.10">
    <property type="entry name" value="2,3-Dihydroxybiphenyl 1,2-Dioxygenase, domain 1"/>
    <property type="match status" value="1"/>
</dbReference>
<dbReference type="RefSeq" id="WP_386062329.1">
    <property type="nucleotide sequence ID" value="NZ_JBHTKL010000005.1"/>
</dbReference>